<proteinExistence type="inferred from homology"/>
<gene>
    <name evidence="3" type="ORF">H9746_08725</name>
</gene>
<dbReference type="PROSITE" id="PS51736">
    <property type="entry name" value="RECOMBINASES_3"/>
    <property type="match status" value="1"/>
</dbReference>
<dbReference type="Gene3D" id="3.40.50.1390">
    <property type="entry name" value="Resolvase, N-terminal catalytic domain"/>
    <property type="match status" value="1"/>
</dbReference>
<evidence type="ECO:0000256" key="1">
    <source>
        <dbReference type="ARBA" id="ARBA00009913"/>
    </source>
</evidence>
<comment type="caution">
    <text evidence="3">The sequence shown here is derived from an EMBL/GenBank/DDBJ whole genome shotgun (WGS) entry which is preliminary data.</text>
</comment>
<dbReference type="Pfam" id="PF00239">
    <property type="entry name" value="Resolvase"/>
    <property type="match status" value="1"/>
</dbReference>
<dbReference type="EMBL" id="DXIE01000049">
    <property type="protein sequence ID" value="HIV62904.1"/>
    <property type="molecule type" value="Genomic_DNA"/>
</dbReference>
<dbReference type="Proteomes" id="UP000886808">
    <property type="component" value="Unassembled WGS sequence"/>
</dbReference>
<evidence type="ECO:0000259" key="2">
    <source>
        <dbReference type="PROSITE" id="PS51736"/>
    </source>
</evidence>
<dbReference type="GO" id="GO:0000150">
    <property type="term" value="F:DNA strand exchange activity"/>
    <property type="evidence" value="ECO:0007669"/>
    <property type="project" value="InterPro"/>
</dbReference>
<name>A0A9D1PJY1_9FIRM</name>
<reference evidence="3" key="1">
    <citation type="journal article" date="2021" name="PeerJ">
        <title>Extensive microbial diversity within the chicken gut microbiome revealed by metagenomics and culture.</title>
        <authorList>
            <person name="Gilroy R."/>
            <person name="Ravi A."/>
            <person name="Getino M."/>
            <person name="Pursley I."/>
            <person name="Horton D.L."/>
            <person name="Alikhan N.F."/>
            <person name="Baker D."/>
            <person name="Gharbi K."/>
            <person name="Hall N."/>
            <person name="Watson M."/>
            <person name="Adriaenssens E.M."/>
            <person name="Foster-Nyarko E."/>
            <person name="Jarju S."/>
            <person name="Secka A."/>
            <person name="Antonio M."/>
            <person name="Oren A."/>
            <person name="Chaudhuri R.R."/>
            <person name="La Ragione R."/>
            <person name="Hildebrand F."/>
            <person name="Pallen M.J."/>
        </authorList>
    </citation>
    <scope>NUCLEOTIDE SEQUENCE</scope>
    <source>
        <strain evidence="3">CHK193-4272</strain>
    </source>
</reference>
<dbReference type="CDD" id="cd03768">
    <property type="entry name" value="SR_ResInv"/>
    <property type="match status" value="1"/>
</dbReference>
<protein>
    <submittedName>
        <fullName evidence="3">Recombinase family protein</fullName>
    </submittedName>
</protein>
<dbReference type="SUPFAM" id="SSF53041">
    <property type="entry name" value="Resolvase-like"/>
    <property type="match status" value="1"/>
</dbReference>
<evidence type="ECO:0000313" key="3">
    <source>
        <dbReference type="EMBL" id="HIV62904.1"/>
    </source>
</evidence>
<dbReference type="Gene3D" id="1.10.10.60">
    <property type="entry name" value="Homeodomain-like"/>
    <property type="match status" value="1"/>
</dbReference>
<reference evidence="3" key="2">
    <citation type="submission" date="2021-04" db="EMBL/GenBank/DDBJ databases">
        <authorList>
            <person name="Gilroy R."/>
        </authorList>
    </citation>
    <scope>NUCLEOTIDE SEQUENCE</scope>
    <source>
        <strain evidence="3">CHK193-4272</strain>
    </source>
</reference>
<sequence length="187" mass="21587">MNFFYSRVSTEEQNDARQLEVGSSYDEVFADKASGKNTDRPELKRMLDKLRENDTVTVLSIDRLGRNTNDILNIISKIKSVNAKFICLSPQFNTSDVYGDFFISVLASLSELERKQILERQRQGIRIAKQNGKYKGRKPKKLDDFEEIYYKQANSMITAEQAAKLLGVSRSTYYRRASKYNKSIDNK</sequence>
<evidence type="ECO:0000313" key="4">
    <source>
        <dbReference type="Proteomes" id="UP000886808"/>
    </source>
</evidence>
<dbReference type="AlphaFoldDB" id="A0A9D1PJY1"/>
<dbReference type="GO" id="GO:0003677">
    <property type="term" value="F:DNA binding"/>
    <property type="evidence" value="ECO:0007669"/>
    <property type="project" value="InterPro"/>
</dbReference>
<dbReference type="InterPro" id="IPR050639">
    <property type="entry name" value="SSR_resolvase"/>
</dbReference>
<dbReference type="SMART" id="SM00857">
    <property type="entry name" value="Resolvase"/>
    <property type="match status" value="1"/>
</dbReference>
<organism evidence="3 4">
    <name type="scientific">Candidatus Butyricicoccus avistercoris</name>
    <dbReference type="NCBI Taxonomy" id="2838518"/>
    <lineage>
        <taxon>Bacteria</taxon>
        <taxon>Bacillati</taxon>
        <taxon>Bacillota</taxon>
        <taxon>Clostridia</taxon>
        <taxon>Eubacteriales</taxon>
        <taxon>Butyricicoccaceae</taxon>
        <taxon>Butyricicoccus</taxon>
    </lineage>
</organism>
<comment type="similarity">
    <text evidence="1">Belongs to the site-specific recombinase resolvase family.</text>
</comment>
<dbReference type="PANTHER" id="PTHR30461">
    <property type="entry name" value="DNA-INVERTASE FROM LAMBDOID PROPHAGE"/>
    <property type="match status" value="1"/>
</dbReference>
<accession>A0A9D1PJY1</accession>
<dbReference type="InterPro" id="IPR036162">
    <property type="entry name" value="Resolvase-like_N_sf"/>
</dbReference>
<feature type="domain" description="Resolvase/invertase-type recombinase catalytic" evidence="2">
    <location>
        <begin position="1"/>
        <end position="132"/>
    </location>
</feature>
<dbReference type="PANTHER" id="PTHR30461:SF26">
    <property type="entry name" value="RESOLVASE HOMOLOG YNEB"/>
    <property type="match status" value="1"/>
</dbReference>
<dbReference type="InterPro" id="IPR006119">
    <property type="entry name" value="Resolv_N"/>
</dbReference>